<feature type="region of interest" description="Disordered" evidence="1">
    <location>
        <begin position="202"/>
        <end position="251"/>
    </location>
</feature>
<feature type="region of interest" description="Disordered" evidence="1">
    <location>
        <begin position="2680"/>
        <end position="2701"/>
    </location>
</feature>
<feature type="compositionally biased region" description="Basic and acidic residues" evidence="1">
    <location>
        <begin position="339"/>
        <end position="358"/>
    </location>
</feature>
<feature type="region of interest" description="Disordered" evidence="1">
    <location>
        <begin position="974"/>
        <end position="993"/>
    </location>
</feature>
<feature type="compositionally biased region" description="Basic and acidic residues" evidence="1">
    <location>
        <begin position="367"/>
        <end position="383"/>
    </location>
</feature>
<feature type="region of interest" description="Disordered" evidence="1">
    <location>
        <begin position="2784"/>
        <end position="2808"/>
    </location>
</feature>
<feature type="region of interest" description="Disordered" evidence="1">
    <location>
        <begin position="3301"/>
        <end position="3322"/>
    </location>
</feature>
<feature type="compositionally biased region" description="Basic and acidic residues" evidence="1">
    <location>
        <begin position="2416"/>
        <end position="2436"/>
    </location>
</feature>
<feature type="region of interest" description="Disordered" evidence="1">
    <location>
        <begin position="3186"/>
        <end position="3208"/>
    </location>
</feature>
<feature type="region of interest" description="Disordered" evidence="1">
    <location>
        <begin position="3127"/>
        <end position="3147"/>
    </location>
</feature>
<dbReference type="Proteomes" id="UP000007819">
    <property type="component" value="Chromosome A1"/>
</dbReference>
<dbReference type="OrthoDB" id="20872at2759"/>
<sequence length="3850" mass="432931">MDDIITEKTDSIISDTKDDTKKLITTQIDSKQTITHESITEKHMGEKTDVIKTEKDTDKPTILKTSLTKSDSLESVKSDKSDKGLSAVIKDGTTLDKIITDKHDSIVSDTKKLITTQIESKETTTHETITEKHTGEKTDLIKSDSVESIKSDKSDKDLPTVLKDASKMDDIITEKTDSIISDNKDDTKKLITTQIDSKQTITHESITEKHMGEKTDVIKTEKDTDKPTIDKTSLTKSDSLESVKSDKSDKGLSAVIKDGTTLDKIITDKHDSIVSDTKKLITTQIESKETTTHETITEKHTGKKTDLIKSDSIESIKSDKSEKDTEKPTSDKTIIPKSVSKESIKSDKSEKDTEKPTSDKAIIPKSVSKDSIKSDKSDKDLPTVLKDASKIDKILTEKTDSIISDTKDDTKKLITTQIDSKETTTHETITEKRTGEKTDLIKSDSVESIKSDKCEKDTDKPTSDKAIIPKSVSKDSIKSDKSDKDLPTVLKDASKMDDIITEKTDSIISYTKDDTKKLITTKIESKETTTHETITEKHTGEKTDLIKSDSVESIKSDKSEKDTDKPTSDKTIIPKSVSNESIRSDKSEKETEKPTSDKTIVPKLVSKESIKSDKSEKDTDKPTSEKTHSIISDTKDDSFESVKLYTYQSSGIFPKLDSQSDIPDSFTSSVDTVFNDFIAGKCIDYPVRSSDNIKTVTSLDSFKNEFRMSDFSNVENSNNSFPYETEVVVFDKMSEKTNATVDVLTDHNVYQNEDTSVVSKGENSCPGLNRFGNLKVDTLTSISICKSSNELKDSSIDKSNFELSESLCEFMNVTSTTLGHFEFDHSLNETEDVDNTSNCENVSLVQDTAFDNTELSIEGIENSLKYHKLKNFDICENYCMGTTSQTDHGASSNNLTNVSNTFNVISSSTNEENVSKKSYGIRKTDITKSGFSSSKKTKDLGSFKNEFMKKDTKSIEIIKPEVVGVMRSSSLRSNSSTISKSYTASNKSKVMRSESTKIVRSSFESKTSIQNVSATSQSRSRSVGIKSNLTRSSNSLRTKADTEMKDFRSLNSTKKTTRNLVSSSASEFETTNNREHKSSTFISKTHSSNQSLTKKSINARQEFNTEIKNNKTLHENITSIKVDTLAKISNESSTKSSTKSITTINKKNFSKIEHISSTKLVDSKRSSSNISTKIIHPHESQEKNTKLSVANRTLIKKLKKPEIEKYRKTSVNEKLKNKQVVEVPETSSKSKVKSYMASTESRNRKLENISHAYSKTSDASTKYQRIISDKQKKIPTSPSRIPIKDNSNKTPIKKNLSLLDTRSSSVSDPRVLSAPSQRSGFDFMSSPRKISPTSLPVSPAHRCLKADKKISSVLITSEVFSRSSDRASSVELVYEQPKRSPCSSMSEQQPASVTESVSLDDEETTHSSTSDTNRDSEINSNVFDDSSIELNLVLGKPNQFLLSDEMSEASKKSLPQIAITAYESNEEDIEVTNLLNGINEENNVKIHEPRSVSPKPIRHKSKIILKSPLTTHLQKSLSPGLSDLNSCTDVEVMSDSDEEKYYVRTPNLTPGPIDYFILTDIEDLSEDEGYEKNNKVIDELTDTEHFTDDKGIINEVEYTEQPLESMPYFPQPHREILFHSKDGTVSALSPTEESNPIWLKSPNEEVKGFESEEEIITVEEHGDTESYIKNNNNTYYHDIDVGVVESVETVKQDRCKHKYRNRVLTSKKNITPEAECGKKRYRNKNRCNSEIEESFEKRSEENKKKTLSKFMSEPTLSNVTIPKQNQNIKTNKINNQENNNTFVIHDNRNGFSISIDFQSQNSVLLSVGRDYGNLSMRWFNDGITTGDEANQTQQQNAKSIDNSERSPELTTNANNLALQNSVDKIPPKPNPRHSIDSSITSSLDEDDVNYTTKKQFWEEITKTNQPPLPKPRYSISLPINNSKRPIMNNASLELFDNSFGASDNAEVPEMINKPMTSDQTTEKNVVSEFTCLKSDLLDEQPCIPQLEEYNVVKETKRLDSEAEYIIKYGEESLAFENEGFQEEDVFDNKDSAKREYSQSSNKKKMDTKTRSMSLPSHQTEHISSKKYIQQIKPQMEGIQMEQESSPEHKSLKNTTRQQSPSQEVLINRQIHKHIFSNELDEQIDSLIPEEKYLGLKCEKSVSMNSIHTSSDKMTGSTSEKSITKTESAESSVLDDLPEEIKINKIISKQSKDKNSSSLTQDHIDEIPSDTCSFIEEKEKSILHTESIDSSMIDDEIHNEIENRKEMFSQTLPDRIIHTPEEHIPDTIWEVTQLGTDDQELENADIKDQCIFHQNFVQQVDSIDSLENPKKEMTGELARNIAEQLINEIEIELSKRHDVLANLHHLMMSPDQFQQLENSGYLDMAGEDLQLKIMESVLAKKSRDQLKSISKHDTITSSIEITDEDLKSSGFEIEYEGSTKSRINEHNIPESDYEKSKTNPTNKDPDILIEFGKSSHDKKEEYYKEAKDNLIIEAYIREQQNENDKRIESQKKDIFSYGQDDHKLISQKHYKDTKTDVFENKIINENNQTIETQELGSHYNSNDDNSIHNIHNSSKISNTEKGKIVDEHVMENDSHEIHSKECFEVENKQNIHGRNVNIITNEKHVDTLIKDFDDERIKEEQHSEQTTDDGLEICNIDREEYRATSCIFKETVNDYKNEVTLIKDFEPCSSKSLIKQLSAESFPSKDNSVHSPTSPSSSSIDIREEKRVNFDAVVFRKPDSININKLSTKKPADSSSSDSHYHSFDLTSSSRPCSSDVDGLLAGSSEYESAVSVPSNEYHTAISSLSSRESMKSLDSESSGNLASVENSEASETLIASTGDLDFDQDGTNSILEDEDKIEPYEQEIPMHIIRGESLPIIAELTEMKYSSMYKTQPFSQPAINSEKNMQKMKRSHEMTFHPMPKHITSDSLSDSSSHEEKLFSSEDASMSISSTEGQAIQTVVEAMNGFPESGTCSFSFSDENTKSVETSTIQNEDEHYDNENKCVTIISSSVPTEYGICQNVCTQMTTKSEEVQKKGHRRNSSSFSKILVEDLDIIDNKGSVDQDQLKEFTVCNQHLEHIQDKSKIKLENLSSKDVHDLTSEKELSSIHDKHNFDMHGSISDKHSFEHIDDIAESDAAFQMVPHVSPAIPASLPPTIPEDPFSEDEDDLLDDSTDTVPNIMITEHMAPLVDRGFHYPDLDLEAKELEIKTSTPQTPASISSKESSDTDQGREYIINEDYDPHEEPSWTGEEQTILEKVEETEEKESVSLSESFELVDNIEEKLESSDDEFVVIEEIGKEAKEEDSEGKAIQIQRKTKIIHKNVSNTGSPQHESDSESPGSKSQLELEFANQKWVELQFEDDNTINEVYGYNIEYERPPLEDIKEEDTDDLQSSKVGSIGSQVSHSIDSFGSMKESFSSTPESKKYLGKSLENDNISVNSLQEFERLEQLVRIESMKAKSSGSLASTTSSSNSKKDDLSLASLKDFETIEAACFKTELIENKALATEKSLDDEDGMFKINEIIKEAVINLEQNEDNSEKHLSEDDNLTSTESLDLKTIVTDMKVSASLEHMSNTGFVEGKQNDYDDCMNSSVSSRGFSSPIMDDHSKESSYRNSLILGSNDSLGPISSTSTNATYHCETGSNMSSSFTSGGSNTMVSSMEGLDKTGSKHDWFDEHETFETFRKDQDGTEFTHKVIRMPAEMHKVTAKGPDKDKIIEDFVEYFSPGEFQEDVERTDEHGNVFVTRIVQKRMVFDSEELASKGVSEDELNECLRKLSKDAPSGFEISKKTSTHIAGSSEEIKEPSKYDTKQELQVAASKPELKCEISMDDDTEIDLREHDWRFQHQINTETDDITKPSTSGWTGKSKPKENVSEL</sequence>
<organism evidence="2 3">
    <name type="scientific">Acyrthosiphon pisum</name>
    <name type="common">Pea aphid</name>
    <dbReference type="NCBI Taxonomy" id="7029"/>
    <lineage>
        <taxon>Eukaryota</taxon>
        <taxon>Metazoa</taxon>
        <taxon>Ecdysozoa</taxon>
        <taxon>Arthropoda</taxon>
        <taxon>Hexapoda</taxon>
        <taxon>Insecta</taxon>
        <taxon>Pterygota</taxon>
        <taxon>Neoptera</taxon>
        <taxon>Paraneoptera</taxon>
        <taxon>Hemiptera</taxon>
        <taxon>Sternorrhyncha</taxon>
        <taxon>Aphidomorpha</taxon>
        <taxon>Aphidoidea</taxon>
        <taxon>Aphididae</taxon>
        <taxon>Macrosiphini</taxon>
        <taxon>Acyrthosiphon</taxon>
    </lineage>
</organism>
<feature type="compositionally biased region" description="Basic and acidic residues" evidence="1">
    <location>
        <begin position="205"/>
        <end position="229"/>
    </location>
</feature>
<feature type="compositionally biased region" description="Basic and acidic residues" evidence="1">
    <location>
        <begin position="286"/>
        <end position="330"/>
    </location>
</feature>
<feature type="compositionally biased region" description="Basic and acidic residues" evidence="1">
    <location>
        <begin position="2026"/>
        <end position="2036"/>
    </location>
</feature>
<feature type="compositionally biased region" description="Polar residues" evidence="1">
    <location>
        <begin position="1298"/>
        <end position="1307"/>
    </location>
</feature>
<feature type="compositionally biased region" description="Basic and acidic residues" evidence="1">
    <location>
        <begin position="582"/>
        <end position="596"/>
    </location>
</feature>
<reference evidence="2" key="2">
    <citation type="submission" date="2022-06" db="UniProtKB">
        <authorList>
            <consortium name="EnsemblMetazoa"/>
        </authorList>
    </citation>
    <scope>IDENTIFICATION</scope>
</reference>
<feature type="region of interest" description="Disordered" evidence="1">
    <location>
        <begin position="1271"/>
        <end position="1339"/>
    </location>
</feature>
<dbReference type="GeneID" id="103308433"/>
<reference evidence="3" key="1">
    <citation type="submission" date="2010-06" db="EMBL/GenBank/DDBJ databases">
        <authorList>
            <person name="Jiang H."/>
            <person name="Abraham K."/>
            <person name="Ali S."/>
            <person name="Alsbrooks S.L."/>
            <person name="Anim B.N."/>
            <person name="Anosike U.S."/>
            <person name="Attaway T."/>
            <person name="Bandaranaike D.P."/>
            <person name="Battles P.K."/>
            <person name="Bell S.N."/>
            <person name="Bell A.V."/>
            <person name="Beltran B."/>
            <person name="Bickham C."/>
            <person name="Bustamante Y."/>
            <person name="Caleb T."/>
            <person name="Canada A."/>
            <person name="Cardenas V."/>
            <person name="Carter K."/>
            <person name="Chacko J."/>
            <person name="Chandrabose M.N."/>
            <person name="Chavez D."/>
            <person name="Chavez A."/>
            <person name="Chen L."/>
            <person name="Chu H.-S."/>
            <person name="Claassen K.J."/>
            <person name="Cockrell R."/>
            <person name="Collins M."/>
            <person name="Cooper J.A."/>
            <person name="Cree A."/>
            <person name="Curry S.M."/>
            <person name="Da Y."/>
            <person name="Dao M.D."/>
            <person name="Das B."/>
            <person name="Davila M.-L."/>
            <person name="Davy-Carroll L."/>
            <person name="Denson S."/>
            <person name="Dinh H."/>
            <person name="Ebong V.E."/>
            <person name="Edwards J.R."/>
            <person name="Egan A."/>
            <person name="El-Daye J."/>
            <person name="Escobedo L."/>
            <person name="Fernandez S."/>
            <person name="Fernando P.R."/>
            <person name="Flagg N."/>
            <person name="Forbes L.D."/>
            <person name="Fowler R.G."/>
            <person name="Fu Q."/>
            <person name="Gabisi R.A."/>
            <person name="Ganer J."/>
            <person name="Garbino Pronczuk A."/>
            <person name="Garcia R.M."/>
            <person name="Garner T."/>
            <person name="Garrett T.E."/>
            <person name="Gonzalez D.A."/>
            <person name="Hamid H."/>
            <person name="Hawkins E.S."/>
            <person name="Hirani K."/>
            <person name="Hogues M.E."/>
            <person name="Hollins B."/>
            <person name="Hsiao C.-H."/>
            <person name="Jabil R."/>
            <person name="James M.L."/>
            <person name="Jhangiani S.N."/>
            <person name="Johnson B."/>
            <person name="Johnson Q."/>
            <person name="Joshi V."/>
            <person name="Kalu J.B."/>
            <person name="Kam C."/>
            <person name="Kashfia A."/>
            <person name="Keebler J."/>
            <person name="Kisamo H."/>
            <person name="Kovar C.L."/>
            <person name="Lago L.A."/>
            <person name="Lai C.-Y."/>
            <person name="Laidlaw J."/>
            <person name="Lara F."/>
            <person name="Le T.-K."/>
            <person name="Lee S.L."/>
            <person name="Legall F.H."/>
            <person name="Lemon S.J."/>
            <person name="Lewis L.R."/>
            <person name="Li B."/>
            <person name="Liu Y."/>
            <person name="Liu Y.-S."/>
            <person name="Lopez J."/>
            <person name="Lozado R.J."/>
            <person name="Lu J."/>
            <person name="Madu R.C."/>
            <person name="Maheshwari M."/>
            <person name="Maheshwari R."/>
            <person name="Malloy K."/>
            <person name="Martinez E."/>
            <person name="Mathew T."/>
            <person name="Mercado I.C."/>
            <person name="Mercado C."/>
            <person name="Meyer B."/>
            <person name="Montgomery K."/>
            <person name="Morgan M.B."/>
            <person name="Munidasa M."/>
            <person name="Nazareth L.V."/>
            <person name="Nelson J."/>
            <person name="Ng B.M."/>
            <person name="Nguyen N.B."/>
            <person name="Nguyen P.Q."/>
            <person name="Nguyen T."/>
            <person name="Obregon M."/>
            <person name="Okwuonu G.O."/>
            <person name="Onwere C.G."/>
            <person name="Orozco G."/>
            <person name="Parra A."/>
            <person name="Patel S."/>
            <person name="Patil S."/>
            <person name="Perez A."/>
            <person name="Perez Y."/>
            <person name="Pham C."/>
            <person name="Primus E.L."/>
            <person name="Pu L.-L."/>
            <person name="Puazo M."/>
            <person name="Qin X."/>
            <person name="Quiroz J.B."/>
            <person name="Reese J."/>
            <person name="Richards S."/>
            <person name="Rives C.M."/>
            <person name="Robberts R."/>
            <person name="Ruiz S.J."/>
            <person name="Ruiz M.J."/>
            <person name="Santibanez J."/>
            <person name="Schneider B.W."/>
            <person name="Sisson I."/>
            <person name="Smith M."/>
            <person name="Sodergren E."/>
            <person name="Song X.-Z."/>
            <person name="Song B.B."/>
            <person name="Summersgill H."/>
            <person name="Thelus R."/>
            <person name="Thornton R.D."/>
            <person name="Trejos Z.Y."/>
            <person name="Usmani K."/>
            <person name="Vattathil S."/>
            <person name="Villasana D."/>
            <person name="Walker D.L."/>
            <person name="Wang S."/>
            <person name="Wang K."/>
            <person name="White C.S."/>
            <person name="Williams A.C."/>
            <person name="Williamson J."/>
            <person name="Wilson K."/>
            <person name="Woghiren I.O."/>
            <person name="Woodworth J.R."/>
            <person name="Worley K.C."/>
            <person name="Wright R.A."/>
            <person name="Wu W."/>
            <person name="Young L."/>
            <person name="Zhang L."/>
            <person name="Zhang J."/>
            <person name="Zhu Y."/>
            <person name="Muzny D.M."/>
            <person name="Weinstock G."/>
            <person name="Gibbs R.A."/>
        </authorList>
    </citation>
    <scope>NUCLEOTIDE SEQUENCE [LARGE SCALE GENOMIC DNA]</scope>
    <source>
        <strain evidence="3">LSR1</strain>
    </source>
</reference>
<proteinExistence type="predicted"/>
<feature type="region of interest" description="Disordered" evidence="1">
    <location>
        <begin position="1061"/>
        <end position="1094"/>
    </location>
</feature>
<feature type="compositionally biased region" description="Polar residues" evidence="1">
    <location>
        <begin position="1061"/>
        <end position="1071"/>
    </location>
</feature>
<feature type="region of interest" description="Disordered" evidence="1">
    <location>
        <begin position="2024"/>
        <end position="2063"/>
    </location>
</feature>
<feature type="compositionally biased region" description="Basic and acidic residues" evidence="1">
    <location>
        <begin position="472"/>
        <end position="497"/>
    </location>
</feature>
<feature type="compositionally biased region" description="Polar residues" evidence="1">
    <location>
        <begin position="2680"/>
        <end position="2689"/>
    </location>
</feature>
<feature type="compositionally biased region" description="Polar residues" evidence="1">
    <location>
        <begin position="1008"/>
        <end position="1037"/>
    </location>
</feature>
<feature type="region of interest" description="Disordered" evidence="1">
    <location>
        <begin position="2724"/>
        <end position="2756"/>
    </location>
</feature>
<feature type="region of interest" description="Disordered" evidence="1">
    <location>
        <begin position="283"/>
        <end position="383"/>
    </location>
</feature>
<feature type="compositionally biased region" description="Polar residues" evidence="1">
    <location>
        <begin position="2092"/>
        <end position="2102"/>
    </location>
</feature>
<feature type="compositionally biased region" description="Polar residues" evidence="1">
    <location>
        <begin position="1827"/>
        <end position="1840"/>
    </location>
</feature>
<feature type="region of interest" description="Disordered" evidence="1">
    <location>
        <begin position="1825"/>
        <end position="1881"/>
    </location>
</feature>
<feature type="region of interest" description="Disordered" evidence="1">
    <location>
        <begin position="1008"/>
        <end position="1043"/>
    </location>
</feature>
<feature type="region of interest" description="Disordered" evidence="1">
    <location>
        <begin position="2079"/>
        <end position="2102"/>
    </location>
</feature>
<feature type="region of interest" description="Disordered" evidence="1">
    <location>
        <begin position="2146"/>
        <end position="2171"/>
    </location>
</feature>
<feature type="compositionally biased region" description="Polar residues" evidence="1">
    <location>
        <begin position="3187"/>
        <end position="3200"/>
    </location>
</feature>
<dbReference type="EnsemblMetazoa" id="XM_029487807.1">
    <property type="protein sequence ID" value="XP_029343667.1"/>
    <property type="gene ID" value="LOC103308433"/>
</dbReference>
<feature type="compositionally biased region" description="Polar residues" evidence="1">
    <location>
        <begin position="2146"/>
        <end position="2155"/>
    </location>
</feature>
<accession>A0A8R2JQ18</accession>
<feature type="region of interest" description="Disordered" evidence="1">
    <location>
        <begin position="1376"/>
        <end position="1420"/>
    </location>
</feature>
<feature type="region of interest" description="Disordered" evidence="1">
    <location>
        <begin position="2416"/>
        <end position="2447"/>
    </location>
</feature>
<feature type="region of interest" description="Disordered" evidence="1">
    <location>
        <begin position="121"/>
        <end position="157"/>
    </location>
</feature>
<feature type="compositionally biased region" description="Polar residues" evidence="1">
    <location>
        <begin position="2799"/>
        <end position="2808"/>
    </location>
</feature>
<feature type="compositionally biased region" description="Basic and acidic residues" evidence="1">
    <location>
        <begin position="521"/>
        <end position="568"/>
    </location>
</feature>
<protein>
    <submittedName>
        <fullName evidence="2">Uncharacterized protein</fullName>
    </submittedName>
</protein>
<feature type="region of interest" description="Disordered" evidence="1">
    <location>
        <begin position="419"/>
        <end position="497"/>
    </location>
</feature>
<feature type="compositionally biased region" description="Low complexity" evidence="1">
    <location>
        <begin position="1849"/>
        <end position="1858"/>
    </location>
</feature>
<feature type="compositionally biased region" description="Basic and acidic residues" evidence="1">
    <location>
        <begin position="419"/>
        <end position="463"/>
    </location>
</feature>
<feature type="region of interest" description="Disordered" evidence="1">
    <location>
        <begin position="2898"/>
        <end position="2928"/>
    </location>
</feature>
<feature type="compositionally biased region" description="Polar residues" evidence="1">
    <location>
        <begin position="1079"/>
        <end position="1094"/>
    </location>
</feature>
<feature type="region of interest" description="Disordered" evidence="1">
    <location>
        <begin position="3820"/>
        <end position="3850"/>
    </location>
</feature>
<evidence type="ECO:0000256" key="1">
    <source>
        <dbReference type="SAM" id="MobiDB-lite"/>
    </source>
</evidence>
<evidence type="ECO:0000313" key="3">
    <source>
        <dbReference type="Proteomes" id="UP000007819"/>
    </source>
</evidence>
<feature type="compositionally biased region" description="Polar residues" evidence="1">
    <location>
        <begin position="3301"/>
        <end position="3321"/>
    </location>
</feature>
<dbReference type="RefSeq" id="XP_029343667.1">
    <property type="nucleotide sequence ID" value="XM_029487807.1"/>
</dbReference>
<keyword evidence="3" id="KW-1185">Reference proteome</keyword>
<feature type="region of interest" description="Disordered" evidence="1">
    <location>
        <begin position="521"/>
        <end position="632"/>
    </location>
</feature>
<dbReference type="KEGG" id="api:103308433"/>
<feature type="compositionally biased region" description="Polar residues" evidence="1">
    <location>
        <begin position="1381"/>
        <end position="1397"/>
    </location>
</feature>
<name>A0A8R2JQ18_ACYPI</name>
<evidence type="ECO:0000313" key="2">
    <source>
        <dbReference type="EnsemblMetazoa" id="XP_029343667.1"/>
    </source>
</evidence>
<feature type="compositionally biased region" description="Basic and acidic residues" evidence="1">
    <location>
        <begin position="238"/>
        <end position="250"/>
    </location>
</feature>
<feature type="region of interest" description="Disordered" evidence="1">
    <location>
        <begin position="3356"/>
        <end position="3375"/>
    </location>
</feature>
<feature type="compositionally biased region" description="Basic and acidic residues" evidence="1">
    <location>
        <begin position="605"/>
        <end position="632"/>
    </location>
</feature>